<dbReference type="OrthoDB" id="5357315at2759"/>
<evidence type="ECO:0000256" key="1">
    <source>
        <dbReference type="ARBA" id="ARBA00004167"/>
    </source>
</evidence>
<dbReference type="InterPro" id="IPR003137">
    <property type="entry name" value="PA_domain"/>
</dbReference>
<keyword evidence="7 10" id="KW-0472">Membrane</keyword>
<dbReference type="Gene3D" id="3.30.40.10">
    <property type="entry name" value="Zinc/RING finger domain, C3HC4 (zinc finger)"/>
    <property type="match status" value="1"/>
</dbReference>
<feature type="compositionally biased region" description="Polar residues" evidence="9">
    <location>
        <begin position="415"/>
        <end position="427"/>
    </location>
</feature>
<evidence type="ECO:0000313" key="13">
    <source>
        <dbReference type="EMBL" id="JAC39293.1"/>
    </source>
</evidence>
<keyword evidence="11" id="KW-0732">Signal</keyword>
<dbReference type="EMBL" id="GAKP01019659">
    <property type="protein sequence ID" value="JAC39293.1"/>
    <property type="molecule type" value="Transcribed_RNA"/>
</dbReference>
<organism evidence="13">
    <name type="scientific">Bactrocera dorsalis</name>
    <name type="common">Oriental fruit fly</name>
    <name type="synonym">Dacus dorsalis</name>
    <dbReference type="NCBI Taxonomy" id="27457"/>
    <lineage>
        <taxon>Eukaryota</taxon>
        <taxon>Metazoa</taxon>
        <taxon>Ecdysozoa</taxon>
        <taxon>Arthropoda</taxon>
        <taxon>Hexapoda</taxon>
        <taxon>Insecta</taxon>
        <taxon>Pterygota</taxon>
        <taxon>Neoptera</taxon>
        <taxon>Endopterygota</taxon>
        <taxon>Diptera</taxon>
        <taxon>Brachycera</taxon>
        <taxon>Muscomorpha</taxon>
        <taxon>Tephritoidea</taxon>
        <taxon>Tephritidae</taxon>
        <taxon>Bactrocera</taxon>
        <taxon>Bactrocera</taxon>
    </lineage>
</organism>
<dbReference type="PANTHER" id="PTHR46539">
    <property type="entry name" value="E3 UBIQUITIN-PROTEIN LIGASE ATL42"/>
    <property type="match status" value="1"/>
</dbReference>
<evidence type="ECO:0000256" key="11">
    <source>
        <dbReference type="SAM" id="SignalP"/>
    </source>
</evidence>
<dbReference type="PROSITE" id="PS50089">
    <property type="entry name" value="ZF_RING_2"/>
    <property type="match status" value="1"/>
</dbReference>
<keyword evidence="6 10" id="KW-1133">Transmembrane helix</keyword>
<evidence type="ECO:0000256" key="2">
    <source>
        <dbReference type="ARBA" id="ARBA00022692"/>
    </source>
</evidence>
<dbReference type="GO" id="GO:0008270">
    <property type="term" value="F:zinc ion binding"/>
    <property type="evidence" value="ECO:0007669"/>
    <property type="project" value="UniProtKB-KW"/>
</dbReference>
<dbReference type="AlphaFoldDB" id="A0A034VCM9"/>
<feature type="domain" description="RING-type" evidence="12">
    <location>
        <begin position="300"/>
        <end position="341"/>
    </location>
</feature>
<dbReference type="InterPro" id="IPR046450">
    <property type="entry name" value="PA_dom_sf"/>
</dbReference>
<keyword evidence="2 10" id="KW-0812">Transmembrane</keyword>
<dbReference type="SMART" id="SM00184">
    <property type="entry name" value="RING"/>
    <property type="match status" value="1"/>
</dbReference>
<dbReference type="InterPro" id="IPR013083">
    <property type="entry name" value="Znf_RING/FYVE/PHD"/>
</dbReference>
<protein>
    <submittedName>
        <fullName evidence="13">Protein goliath</fullName>
    </submittedName>
</protein>
<evidence type="ECO:0000256" key="8">
    <source>
        <dbReference type="PROSITE-ProRule" id="PRU00175"/>
    </source>
</evidence>
<evidence type="ECO:0000259" key="12">
    <source>
        <dbReference type="PROSITE" id="PS50089"/>
    </source>
</evidence>
<dbReference type="PANTHER" id="PTHR46539:SF23">
    <property type="entry name" value="RING-TYPE DOMAIN-CONTAINING PROTEIN"/>
    <property type="match status" value="1"/>
</dbReference>
<feature type="transmembrane region" description="Helical" evidence="10">
    <location>
        <begin position="232"/>
        <end position="255"/>
    </location>
</feature>
<feature type="signal peptide" evidence="11">
    <location>
        <begin position="1"/>
        <end position="23"/>
    </location>
</feature>
<proteinExistence type="predicted"/>
<dbReference type="InterPro" id="IPR001841">
    <property type="entry name" value="Znf_RING"/>
</dbReference>
<feature type="region of interest" description="Disordered" evidence="9">
    <location>
        <begin position="391"/>
        <end position="431"/>
    </location>
</feature>
<evidence type="ECO:0000256" key="4">
    <source>
        <dbReference type="ARBA" id="ARBA00022771"/>
    </source>
</evidence>
<evidence type="ECO:0000256" key="3">
    <source>
        <dbReference type="ARBA" id="ARBA00022723"/>
    </source>
</evidence>
<keyword evidence="3" id="KW-0479">Metal-binding</keyword>
<dbReference type="Pfam" id="PF02225">
    <property type="entry name" value="PA"/>
    <property type="match status" value="1"/>
</dbReference>
<feature type="chain" id="PRO_5007369043" evidence="11">
    <location>
        <begin position="24"/>
        <end position="538"/>
    </location>
</feature>
<dbReference type="GO" id="GO:0016020">
    <property type="term" value="C:membrane"/>
    <property type="evidence" value="ECO:0007669"/>
    <property type="project" value="UniProtKB-SubCell"/>
</dbReference>
<evidence type="ECO:0000256" key="7">
    <source>
        <dbReference type="ARBA" id="ARBA00023136"/>
    </source>
</evidence>
<dbReference type="Pfam" id="PF13639">
    <property type="entry name" value="zf-RING_2"/>
    <property type="match status" value="1"/>
</dbReference>
<dbReference type="SUPFAM" id="SSF57850">
    <property type="entry name" value="RING/U-box"/>
    <property type="match status" value="1"/>
</dbReference>
<evidence type="ECO:0000256" key="6">
    <source>
        <dbReference type="ARBA" id="ARBA00022989"/>
    </source>
</evidence>
<keyword evidence="4 8" id="KW-0863">Zinc-finger</keyword>
<dbReference type="SUPFAM" id="SSF52025">
    <property type="entry name" value="PA domain"/>
    <property type="match status" value="1"/>
</dbReference>
<accession>A0A034VCM9</accession>
<dbReference type="FunFam" id="3.30.40.10:FF:000009">
    <property type="entry name" value="E3 ubiquitin-protein ligase RNF130"/>
    <property type="match status" value="1"/>
</dbReference>
<dbReference type="CDD" id="cd16668">
    <property type="entry name" value="RING-H2_RNF130-like"/>
    <property type="match status" value="1"/>
</dbReference>
<sequence>MCSKELLLLACLFLLGGLRLTSTTTTTTFVAAMSIANQDLDRYFRTANATQMLANEERIIIDVYNYAYLNFTYLNEFGEIRKLAHSEEKARYGEGKVDSREGKLVHISTIGNITDDTACTSKIAGTNGESFPPKGVGWIALVKRGFCTFEEKVKHVYDRGAIGVIIYNDKAVNNLEKMQIRDQLRDITAVITYLEIGLEIARIVDQGLQMDAAIIKGRSGSRPLNTLNKTSVLFVSVSFIVLMVISLVWLLFYYIQRFRYLQTKDQQSRQLCSVTKKAIMKIPTKTGKSSDDKDMDSDCCAICIEAYKPSDCIRVLPCKHEFHKNCIDPWLIEHRTCPMCKLDVLKFYGFVVGDQIHTTPSPQHVPPPAQTMGGSNDVEVIVVALAPPFSAAQQTSQTQHQQQQLAHQSHSHQTPTSAAGATQTQLPASAVTHAQAHAHNCNCASSSNSSSSGISGSSVSGNHSHCNCCNNTPSDSACCQQRSSGGNNNSNCCQHSCAYAHTSGASNSSNTASTHIMRRNSAPLVLQVSTASHQVTDV</sequence>
<keyword evidence="5" id="KW-0862">Zinc</keyword>
<reference evidence="13" key="1">
    <citation type="journal article" date="2014" name="BMC Genomics">
        <title>Characterizing the developmental transcriptome of the oriental fruit fly, Bactrocera dorsalis (Diptera: Tephritidae) through comparative genomic analysis with Drosophila melanogaster utilizing modENCODE datasets.</title>
        <authorList>
            <person name="Geib S.M."/>
            <person name="Calla B."/>
            <person name="Hall B."/>
            <person name="Hou S."/>
            <person name="Manoukis N.C."/>
        </authorList>
    </citation>
    <scope>NUCLEOTIDE SEQUENCE</scope>
    <source>
        <strain evidence="13">Punador</strain>
    </source>
</reference>
<dbReference type="Gene3D" id="3.50.30.30">
    <property type="match status" value="1"/>
</dbReference>
<evidence type="ECO:0000256" key="10">
    <source>
        <dbReference type="SAM" id="Phobius"/>
    </source>
</evidence>
<evidence type="ECO:0000256" key="9">
    <source>
        <dbReference type="SAM" id="MobiDB-lite"/>
    </source>
</evidence>
<name>A0A034VCM9_BACDO</name>
<dbReference type="EMBL" id="GAKP01019657">
    <property type="protein sequence ID" value="JAC39295.1"/>
    <property type="molecule type" value="Transcribed_RNA"/>
</dbReference>
<comment type="subcellular location">
    <subcellularLocation>
        <location evidence="1">Membrane</location>
        <topology evidence="1">Single-pass membrane protein</topology>
    </subcellularLocation>
</comment>
<gene>
    <name evidence="13" type="primary">GOLI</name>
</gene>
<evidence type="ECO:0000256" key="5">
    <source>
        <dbReference type="ARBA" id="ARBA00022833"/>
    </source>
</evidence>
<feature type="compositionally biased region" description="Low complexity" evidence="9">
    <location>
        <begin position="391"/>
        <end position="414"/>
    </location>
</feature>